<feature type="transmembrane region" description="Helical" evidence="6">
    <location>
        <begin position="29"/>
        <end position="53"/>
    </location>
</feature>
<dbReference type="PANTHER" id="PTHR45649">
    <property type="entry name" value="AMINO-ACID PERMEASE BAT1"/>
    <property type="match status" value="1"/>
</dbReference>
<feature type="transmembrane region" description="Helical" evidence="6">
    <location>
        <begin position="430"/>
        <end position="451"/>
    </location>
</feature>
<feature type="transmembrane region" description="Helical" evidence="6">
    <location>
        <begin position="360"/>
        <end position="378"/>
    </location>
</feature>
<keyword evidence="2" id="KW-0813">Transport</keyword>
<dbReference type="Pfam" id="PF13520">
    <property type="entry name" value="AA_permease_2"/>
    <property type="match status" value="1"/>
</dbReference>
<feature type="transmembrane region" description="Helical" evidence="6">
    <location>
        <begin position="150"/>
        <end position="171"/>
    </location>
</feature>
<name>A0A5N0VGQ3_9PSEU</name>
<dbReference type="RefSeq" id="WP_144748512.1">
    <property type="nucleotide sequence ID" value="NZ_VMNW02000008.1"/>
</dbReference>
<evidence type="ECO:0000256" key="3">
    <source>
        <dbReference type="ARBA" id="ARBA00022692"/>
    </source>
</evidence>
<evidence type="ECO:0000256" key="6">
    <source>
        <dbReference type="SAM" id="Phobius"/>
    </source>
</evidence>
<dbReference type="InterPro" id="IPR002293">
    <property type="entry name" value="AA/rel_permease1"/>
</dbReference>
<feature type="transmembrane region" description="Helical" evidence="6">
    <location>
        <begin position="59"/>
        <end position="83"/>
    </location>
</feature>
<reference evidence="7" key="1">
    <citation type="submission" date="2019-09" db="EMBL/GenBank/DDBJ databases">
        <authorList>
            <person name="Teo W.F.A."/>
            <person name="Duangmal K."/>
        </authorList>
    </citation>
    <scope>NUCLEOTIDE SEQUENCE [LARGE SCALE GENOMIC DNA]</scope>
    <source>
        <strain evidence="7">K81G1</strain>
    </source>
</reference>
<dbReference type="GO" id="GO:0022857">
    <property type="term" value="F:transmembrane transporter activity"/>
    <property type="evidence" value="ECO:0007669"/>
    <property type="project" value="InterPro"/>
</dbReference>
<dbReference type="Proteomes" id="UP000319769">
    <property type="component" value="Unassembled WGS sequence"/>
</dbReference>
<evidence type="ECO:0000256" key="1">
    <source>
        <dbReference type="ARBA" id="ARBA00004141"/>
    </source>
</evidence>
<evidence type="ECO:0000256" key="2">
    <source>
        <dbReference type="ARBA" id="ARBA00022448"/>
    </source>
</evidence>
<evidence type="ECO:0000313" key="7">
    <source>
        <dbReference type="EMBL" id="KAA9164011.1"/>
    </source>
</evidence>
<comment type="caution">
    <text evidence="7">The sequence shown here is derived from an EMBL/GenBank/DDBJ whole genome shotgun (WGS) entry which is preliminary data.</text>
</comment>
<feature type="transmembrane region" description="Helical" evidence="6">
    <location>
        <begin position="178"/>
        <end position="200"/>
    </location>
</feature>
<accession>A0A5N0VGQ3</accession>
<sequence>MSGHSPDDDDRHLAALGYKQELVRNLGSFSTFATGFAFISILTGMFLLFGFVYSSGGPASIWAWVVAVIGQVLFALSFAELAAKYPLAGSVYSWTKHITRGTSASWLAGISMILALIVSSATVALTMQTILPAISPVFWIYGDGSGPHDATINGVILGSIMLVLTTIVSLLGSKVRSLVNNIGVSVELIASIVLIVGLAINAKHGPSVVFETNGTGLNQPGGYVGALLLCLLLGLTVMWGFDTAGSLGEETINPRQTSPRAIIRALVASGVFGALLILAAVMSIPKLDDQRIADDGLSYVVKASLGTGLGNIMLVCAAIAVFVCGLANQTGAVNMMFAMARDNALPGSSRLAKVAERAKTPVLPPLIVLVVGVAILVYNIGQPAIFLTVSSTTVVFALISYFLITASFSLARVRGDWEQPDTRYFRLGKWGLVVSVVATIWAAGMIVNIAWPRQVLYNPDEPFHWYLQWGGVLIPAVALTLAFLVYWFTQRKKIGILPEHSSGFASQQSAPRAELETR</sequence>
<dbReference type="PANTHER" id="PTHR45649:SF26">
    <property type="entry name" value="OS04G0435100 PROTEIN"/>
    <property type="match status" value="1"/>
</dbReference>
<keyword evidence="5 6" id="KW-0472">Membrane</keyword>
<dbReference type="AlphaFoldDB" id="A0A5N0VGQ3"/>
<feature type="transmembrane region" description="Helical" evidence="6">
    <location>
        <begin position="220"/>
        <end position="241"/>
    </location>
</feature>
<comment type="subcellular location">
    <subcellularLocation>
        <location evidence="1">Membrane</location>
        <topology evidence="1">Multi-pass membrane protein</topology>
    </subcellularLocation>
</comment>
<proteinExistence type="predicted"/>
<organism evidence="7 8">
    <name type="scientific">Amycolatopsis acidicola</name>
    <dbReference type="NCBI Taxonomy" id="2596893"/>
    <lineage>
        <taxon>Bacteria</taxon>
        <taxon>Bacillati</taxon>
        <taxon>Actinomycetota</taxon>
        <taxon>Actinomycetes</taxon>
        <taxon>Pseudonocardiales</taxon>
        <taxon>Pseudonocardiaceae</taxon>
        <taxon>Amycolatopsis</taxon>
    </lineage>
</organism>
<protein>
    <submittedName>
        <fullName evidence="7">Amino acid permease</fullName>
    </submittedName>
</protein>
<feature type="transmembrane region" description="Helical" evidence="6">
    <location>
        <begin position="463"/>
        <end position="488"/>
    </location>
</feature>
<gene>
    <name evidence="7" type="ORF">FPZ12_008315</name>
</gene>
<feature type="transmembrane region" description="Helical" evidence="6">
    <location>
        <begin position="104"/>
        <end position="130"/>
    </location>
</feature>
<keyword evidence="8" id="KW-1185">Reference proteome</keyword>
<dbReference type="OrthoDB" id="8274074at2"/>
<dbReference type="EMBL" id="VMNW02000008">
    <property type="protein sequence ID" value="KAA9164011.1"/>
    <property type="molecule type" value="Genomic_DNA"/>
</dbReference>
<dbReference type="PIRSF" id="PIRSF006060">
    <property type="entry name" value="AA_transporter"/>
    <property type="match status" value="1"/>
</dbReference>
<dbReference type="Gene3D" id="1.20.1740.10">
    <property type="entry name" value="Amino acid/polyamine transporter I"/>
    <property type="match status" value="1"/>
</dbReference>
<feature type="transmembrane region" description="Helical" evidence="6">
    <location>
        <begin position="384"/>
        <end position="410"/>
    </location>
</feature>
<evidence type="ECO:0000313" key="8">
    <source>
        <dbReference type="Proteomes" id="UP000319769"/>
    </source>
</evidence>
<evidence type="ECO:0000256" key="4">
    <source>
        <dbReference type="ARBA" id="ARBA00022989"/>
    </source>
</evidence>
<dbReference type="GO" id="GO:0016020">
    <property type="term" value="C:membrane"/>
    <property type="evidence" value="ECO:0007669"/>
    <property type="project" value="UniProtKB-SubCell"/>
</dbReference>
<feature type="transmembrane region" description="Helical" evidence="6">
    <location>
        <begin position="304"/>
        <end position="327"/>
    </location>
</feature>
<keyword evidence="3 6" id="KW-0812">Transmembrane</keyword>
<keyword evidence="4 6" id="KW-1133">Transmembrane helix</keyword>
<evidence type="ECO:0000256" key="5">
    <source>
        <dbReference type="ARBA" id="ARBA00023136"/>
    </source>
</evidence>
<feature type="transmembrane region" description="Helical" evidence="6">
    <location>
        <begin position="262"/>
        <end position="284"/>
    </location>
</feature>